<protein>
    <submittedName>
        <fullName evidence="2">Uncharacterized protein</fullName>
    </submittedName>
</protein>
<dbReference type="EMBL" id="RXGB01059120">
    <property type="protein sequence ID" value="TMW80413.1"/>
    <property type="molecule type" value="Genomic_DNA"/>
</dbReference>
<organism evidence="2">
    <name type="scientific">Solanum chilense</name>
    <name type="common">Tomato</name>
    <name type="synonym">Lycopersicon chilense</name>
    <dbReference type="NCBI Taxonomy" id="4083"/>
    <lineage>
        <taxon>Eukaryota</taxon>
        <taxon>Viridiplantae</taxon>
        <taxon>Streptophyta</taxon>
        <taxon>Embryophyta</taxon>
        <taxon>Tracheophyta</taxon>
        <taxon>Spermatophyta</taxon>
        <taxon>Magnoliopsida</taxon>
        <taxon>eudicotyledons</taxon>
        <taxon>Gunneridae</taxon>
        <taxon>Pentapetalae</taxon>
        <taxon>asterids</taxon>
        <taxon>lamiids</taxon>
        <taxon>Solanales</taxon>
        <taxon>Solanaceae</taxon>
        <taxon>Solanoideae</taxon>
        <taxon>Solaneae</taxon>
        <taxon>Solanum</taxon>
        <taxon>Solanum subgen. Lycopersicon</taxon>
    </lineage>
</organism>
<accession>A0A6N2AK99</accession>
<gene>
    <name evidence="2" type="ORF">EJD97_020382</name>
</gene>
<evidence type="ECO:0000313" key="2">
    <source>
        <dbReference type="EMBL" id="TMW80413.1"/>
    </source>
</evidence>
<evidence type="ECO:0000256" key="1">
    <source>
        <dbReference type="SAM" id="MobiDB-lite"/>
    </source>
</evidence>
<feature type="non-terminal residue" evidence="2">
    <location>
        <position position="1"/>
    </location>
</feature>
<sequence length="61" mass="7415">QTFSLYFIYLWHETEMRRKEKEDRKKMMQKQADVDSDQKKGQNQHDSIEKTMSHIKVSAII</sequence>
<dbReference type="AlphaFoldDB" id="A0A6N2AK99"/>
<reference evidence="2" key="1">
    <citation type="submission" date="2019-05" db="EMBL/GenBank/DDBJ databases">
        <title>The de novo reference genome and transcriptome assemblies of the wild tomato species Solanum chilense.</title>
        <authorList>
            <person name="Stam R."/>
            <person name="Nosenko T."/>
            <person name="Hoerger A.C."/>
            <person name="Stephan W."/>
            <person name="Seidel M.A."/>
            <person name="Kuhn J.M.M."/>
            <person name="Haberer G."/>
            <person name="Tellier A."/>
        </authorList>
    </citation>
    <scope>NUCLEOTIDE SEQUENCE</scope>
    <source>
        <tissue evidence="2">Mature leaves</tissue>
    </source>
</reference>
<name>A0A6N2AK99_SOLCI</name>
<feature type="region of interest" description="Disordered" evidence="1">
    <location>
        <begin position="18"/>
        <end position="61"/>
    </location>
</feature>
<feature type="compositionally biased region" description="Basic and acidic residues" evidence="1">
    <location>
        <begin position="18"/>
        <end position="40"/>
    </location>
</feature>
<comment type="caution">
    <text evidence="2">The sequence shown here is derived from an EMBL/GenBank/DDBJ whole genome shotgun (WGS) entry which is preliminary data.</text>
</comment>
<proteinExistence type="predicted"/>